<evidence type="ECO:0000256" key="1">
    <source>
        <dbReference type="SAM" id="MobiDB-lite"/>
    </source>
</evidence>
<keyword evidence="3" id="KW-1185">Reference proteome</keyword>
<dbReference type="OrthoDB" id="248923at2759"/>
<feature type="region of interest" description="Disordered" evidence="1">
    <location>
        <begin position="49"/>
        <end position="77"/>
    </location>
</feature>
<sequence length="266" mass="28426">MFVSAADDEETTDGWEEEDEVDPEVGDGGGVVLQGCSVDKTDKTIIKTQPSNAKEPSSFHGRVEAPSLSVTGGKSAETKADTRVANNILAESHLVAQTIQASSPLTSVSSEENPKINNISQGKLGIGGDVSSSTLKSETISKKAFALQDKIDLVLLLYLTIVPSLLNKFPTSGNTVPILFLRATDISPIALLSNNVVGAMQRDDSGTVAVEALQELFTGDGQFSCIIGVLQMPFPPSVYQWLTSSSTLLEQMVKRHSYKSFSVQKF</sequence>
<dbReference type="AlphaFoldDB" id="A0A5C7HIG4"/>
<evidence type="ECO:0000313" key="3">
    <source>
        <dbReference type="Proteomes" id="UP000323000"/>
    </source>
</evidence>
<feature type="compositionally biased region" description="Acidic residues" evidence="1">
    <location>
        <begin position="1"/>
        <end position="25"/>
    </location>
</feature>
<gene>
    <name evidence="2" type="ORF">EZV62_017957</name>
</gene>
<reference evidence="3" key="1">
    <citation type="journal article" date="2019" name="Gigascience">
        <title>De novo genome assembly of the endangered Acer yangbiense, a plant species with extremely small populations endemic to Yunnan Province, China.</title>
        <authorList>
            <person name="Yang J."/>
            <person name="Wariss H.M."/>
            <person name="Tao L."/>
            <person name="Zhang R."/>
            <person name="Yun Q."/>
            <person name="Hollingsworth P."/>
            <person name="Dao Z."/>
            <person name="Luo G."/>
            <person name="Guo H."/>
            <person name="Ma Y."/>
            <person name="Sun W."/>
        </authorList>
    </citation>
    <scope>NUCLEOTIDE SEQUENCE [LARGE SCALE GENOMIC DNA]</scope>
    <source>
        <strain evidence="3">cv. Malutang</strain>
    </source>
</reference>
<proteinExistence type="predicted"/>
<evidence type="ECO:0000313" key="2">
    <source>
        <dbReference type="EMBL" id="TXG56644.1"/>
    </source>
</evidence>
<accession>A0A5C7HIG4</accession>
<name>A0A5C7HIG4_9ROSI</name>
<dbReference type="Proteomes" id="UP000323000">
    <property type="component" value="Chromosome 8"/>
</dbReference>
<protein>
    <submittedName>
        <fullName evidence="2">Uncharacterized protein</fullName>
    </submittedName>
</protein>
<comment type="caution">
    <text evidence="2">The sequence shown here is derived from an EMBL/GenBank/DDBJ whole genome shotgun (WGS) entry which is preliminary data.</text>
</comment>
<feature type="region of interest" description="Disordered" evidence="1">
    <location>
        <begin position="1"/>
        <end position="31"/>
    </location>
</feature>
<organism evidence="2 3">
    <name type="scientific">Acer yangbiense</name>
    <dbReference type="NCBI Taxonomy" id="1000413"/>
    <lineage>
        <taxon>Eukaryota</taxon>
        <taxon>Viridiplantae</taxon>
        <taxon>Streptophyta</taxon>
        <taxon>Embryophyta</taxon>
        <taxon>Tracheophyta</taxon>
        <taxon>Spermatophyta</taxon>
        <taxon>Magnoliopsida</taxon>
        <taxon>eudicotyledons</taxon>
        <taxon>Gunneridae</taxon>
        <taxon>Pentapetalae</taxon>
        <taxon>rosids</taxon>
        <taxon>malvids</taxon>
        <taxon>Sapindales</taxon>
        <taxon>Sapindaceae</taxon>
        <taxon>Hippocastanoideae</taxon>
        <taxon>Acereae</taxon>
        <taxon>Acer</taxon>
    </lineage>
</organism>
<dbReference type="EMBL" id="VAHF01000008">
    <property type="protein sequence ID" value="TXG56644.1"/>
    <property type="molecule type" value="Genomic_DNA"/>
</dbReference>